<dbReference type="GO" id="GO:0016197">
    <property type="term" value="P:endosomal transport"/>
    <property type="evidence" value="ECO:0007669"/>
    <property type="project" value="TreeGrafter"/>
</dbReference>
<comment type="similarity">
    <text evidence="1 3">Belongs to the VPS16 family.</text>
</comment>
<gene>
    <name evidence="6" type="primary">LOC114328531</name>
</gene>
<sequence length="854" mass="98350">MTAAILTAEWFHLGLDAYYRKFDVYTMAWQQEVNLDNYVASSASYGGPIAIRRDDQKFLKVQGSGQPIISIFSGSGKQIASFKWTRRPIVHMGWTNEEELICIQEDGMVIKHNMFGKYLHTFNISQKVQDSKVIDAKIFTSPQNFTGVAVMTSNFKIFIVNNIEEPKTRQLSELPRSGVQPTSWTVVSEDTTEILVAREYELYRLKQDEHHTSAVLEPDITNKYTSIIKMSVSLNARHLALFTDSGYLWLGSTDLRTKYCEVDCDNVHRPKQLLWCGNEAVVLYWEKDTFPAGGEKDNTFLVVGKHGEKVNFFYDTSIFLVPEIDGIRIVSNTQHELLQKVPESVQKIYRINSTEPGSFLLEASKQFQRGSHKANEYICLVKNDLEIAVNQCIEAVGYEFDTEIQQMLIRAAQFGKCFIPDARSDIYVNMCRLLRVLNAVRDPKVGIPITITQLNYMKRRKQDILKRLITRNYYYLALQIAKYLKLPEKEGTSYILVHWAKYKVSQSHLEEETVAREIADKLGYSSGISYSEIASTASEYGRKKLAIKLLDYESKASDQVKLLLELGENTPALVKAIESGDTDLVYMVILKLREKMPLGDFKMTIRNFPVAQSLYIKYCKEHNTQALNEIYIQEDDFSAQAETFILESLDDKKNHMKDALLTSAQEAYKKGRKDLYVAMCDESVKLIRFQREVEDKIPGAKTKFIGKSVHDTCKLLLEMKETKLVEKFKNDFKIPEKRYWWVKINSLAKQKNWTELEKFSKIKKSPIGYAPFVDVCLEYDNRPEALKYLAKVTEDIKVKYCIKTGCLEEAADIAFQQRDIQSLRYVQSKCSNQFPQNQLCERISSMIMQLESKK</sequence>
<dbReference type="GO" id="GO:0033263">
    <property type="term" value="C:CORVET complex"/>
    <property type="evidence" value="ECO:0007669"/>
    <property type="project" value="UniProtKB-UniRule"/>
</dbReference>
<accession>A0A6P7FBC3</accession>
<keyword evidence="3" id="KW-0458">Lysosome</keyword>
<feature type="domain" description="Vps16 C-terminal" evidence="4">
    <location>
        <begin position="528"/>
        <end position="846"/>
    </location>
</feature>
<dbReference type="InterPro" id="IPR016534">
    <property type="entry name" value="VPS16"/>
</dbReference>
<dbReference type="RefSeq" id="XP_028133199.1">
    <property type="nucleotide sequence ID" value="XM_028277398.1"/>
</dbReference>
<feature type="domain" description="Vps16 N-terminal" evidence="5">
    <location>
        <begin position="7"/>
        <end position="428"/>
    </location>
</feature>
<dbReference type="InterPro" id="IPR038132">
    <property type="entry name" value="Vps16_C_sf"/>
</dbReference>
<comment type="subcellular location">
    <subcellularLocation>
        <location evidence="3">Late endosome membrane</location>
        <topology evidence="3">Peripheral membrane protein</topology>
        <orientation evidence="3">Cytoplasmic side</orientation>
    </subcellularLocation>
    <subcellularLocation>
        <location evidence="3">Lysosome membrane</location>
        <topology evidence="3">Peripheral membrane protein</topology>
        <orientation evidence="3">Cytoplasmic side</orientation>
    </subcellularLocation>
    <text evidence="3">Cytoplasmic, peripheral membrane protein associated with late endosomes/lysosomes.</text>
</comment>
<dbReference type="Pfam" id="PF04840">
    <property type="entry name" value="Vps16_C"/>
    <property type="match status" value="1"/>
</dbReference>
<evidence type="ECO:0000256" key="3">
    <source>
        <dbReference type="PIRNR" id="PIRNR007949"/>
    </source>
</evidence>
<dbReference type="PIRSF" id="PIRSF007949">
    <property type="entry name" value="VPS16"/>
    <property type="match status" value="1"/>
</dbReference>
<dbReference type="GO" id="GO:0042144">
    <property type="term" value="P:vacuole fusion, non-autophagic"/>
    <property type="evidence" value="ECO:0007669"/>
    <property type="project" value="TreeGrafter"/>
</dbReference>
<dbReference type="GO" id="GO:0006886">
    <property type="term" value="P:intracellular protein transport"/>
    <property type="evidence" value="ECO:0007669"/>
    <property type="project" value="InterPro"/>
</dbReference>
<reference evidence="6" key="1">
    <citation type="submission" date="2025-08" db="UniProtKB">
        <authorList>
            <consortium name="RefSeq"/>
        </authorList>
    </citation>
    <scope>IDENTIFICATION</scope>
</reference>
<evidence type="ECO:0000259" key="5">
    <source>
        <dbReference type="Pfam" id="PF04841"/>
    </source>
</evidence>
<dbReference type="PANTHER" id="PTHR12811:SF0">
    <property type="entry name" value="VACUOLAR PROTEIN SORTING-ASSOCIATED PROTEIN 16 HOMOLOG"/>
    <property type="match status" value="1"/>
</dbReference>
<proteinExistence type="inferred from homology"/>
<evidence type="ECO:0000256" key="1">
    <source>
        <dbReference type="ARBA" id="ARBA00009250"/>
    </source>
</evidence>
<name>A0A6P7FBC3_DIAVI</name>
<dbReference type="FunCoup" id="A0A6P7FBC3">
    <property type="interactions" value="2619"/>
</dbReference>
<keyword evidence="3" id="KW-0967">Endosome</keyword>
<dbReference type="GO" id="GO:0005765">
    <property type="term" value="C:lysosomal membrane"/>
    <property type="evidence" value="ECO:0007669"/>
    <property type="project" value="UniProtKB-SubCell"/>
</dbReference>
<evidence type="ECO:0000313" key="6">
    <source>
        <dbReference type="RefSeq" id="XP_028133199.1"/>
    </source>
</evidence>
<evidence type="ECO:0000256" key="2">
    <source>
        <dbReference type="ARBA" id="ARBA00017947"/>
    </source>
</evidence>
<dbReference type="InterPro" id="IPR006925">
    <property type="entry name" value="Vps16_C"/>
</dbReference>
<keyword evidence="3" id="KW-0653">Protein transport</keyword>
<evidence type="ECO:0000259" key="4">
    <source>
        <dbReference type="Pfam" id="PF04840"/>
    </source>
</evidence>
<dbReference type="GO" id="GO:0030897">
    <property type="term" value="C:HOPS complex"/>
    <property type="evidence" value="ECO:0007669"/>
    <property type="project" value="UniProtKB-UniRule"/>
</dbReference>
<dbReference type="InParanoid" id="A0A6P7FBC3"/>
<dbReference type="Gene3D" id="1.10.150.780">
    <property type="entry name" value="Vps16, C-terminal region"/>
    <property type="match status" value="1"/>
</dbReference>
<dbReference type="OrthoDB" id="1792at2759"/>
<keyword evidence="3" id="KW-0813">Transport</keyword>
<dbReference type="PANTHER" id="PTHR12811">
    <property type="entry name" value="VACUOLAR PROTEIN SORTING VPS16"/>
    <property type="match status" value="1"/>
</dbReference>
<protein>
    <recommendedName>
        <fullName evidence="2 3">Vacuolar protein sorting-associated protein 16 homolog</fullName>
    </recommendedName>
</protein>
<dbReference type="AlphaFoldDB" id="A0A6P7FBC3"/>
<keyword evidence="3" id="KW-0472">Membrane</keyword>
<dbReference type="GO" id="GO:0031902">
    <property type="term" value="C:late endosome membrane"/>
    <property type="evidence" value="ECO:0007669"/>
    <property type="project" value="UniProtKB-SubCell"/>
</dbReference>
<dbReference type="InterPro" id="IPR006926">
    <property type="entry name" value="Vps16_N"/>
</dbReference>
<organism evidence="6">
    <name type="scientific">Diabrotica virgifera virgifera</name>
    <name type="common">western corn rootworm</name>
    <dbReference type="NCBI Taxonomy" id="50390"/>
    <lineage>
        <taxon>Eukaryota</taxon>
        <taxon>Metazoa</taxon>
        <taxon>Ecdysozoa</taxon>
        <taxon>Arthropoda</taxon>
        <taxon>Hexapoda</taxon>
        <taxon>Insecta</taxon>
        <taxon>Pterygota</taxon>
        <taxon>Neoptera</taxon>
        <taxon>Endopterygota</taxon>
        <taxon>Coleoptera</taxon>
        <taxon>Polyphaga</taxon>
        <taxon>Cucujiformia</taxon>
        <taxon>Chrysomeloidea</taxon>
        <taxon>Chrysomelidae</taxon>
        <taxon>Galerucinae</taxon>
        <taxon>Diabroticina</taxon>
        <taxon>Diabroticites</taxon>
        <taxon>Diabrotica</taxon>
    </lineage>
</organism>
<dbReference type="GO" id="GO:0003779">
    <property type="term" value="F:actin binding"/>
    <property type="evidence" value="ECO:0007669"/>
    <property type="project" value="TreeGrafter"/>
</dbReference>
<dbReference type="Pfam" id="PF04841">
    <property type="entry name" value="Vps16_N"/>
    <property type="match status" value="1"/>
</dbReference>
<comment type="function">
    <text evidence="3">Plays a role in vesicle-mediated protein trafficking to lysosomal compartments including the endocytic membrane transport and autophagic pathways. Believed to act as a core component of the putative HOPS and CORVET endosomal tethering complexes.</text>
</comment>